<accession>A0A221P965</accession>
<dbReference type="OrthoDB" id="4312336at2"/>
<protein>
    <submittedName>
        <fullName evidence="1">Uncharacterized protein</fullName>
    </submittedName>
</protein>
<proteinExistence type="predicted"/>
<evidence type="ECO:0000313" key="1">
    <source>
        <dbReference type="EMBL" id="ASN28692.1"/>
    </source>
</evidence>
<dbReference type="Proteomes" id="UP000031501">
    <property type="component" value="Chromosome"/>
</dbReference>
<keyword evidence="2" id="KW-1185">Reference proteome</keyword>
<reference evidence="1 2" key="1">
    <citation type="submission" date="2017-07" db="EMBL/GenBank/DDBJ databases">
        <title>Genome sequence of Streptomyces pluripotens MUSC 137T.</title>
        <authorList>
            <person name="Ser H.-L."/>
            <person name="Lee L.-H."/>
        </authorList>
    </citation>
    <scope>NUCLEOTIDE SEQUENCE [LARGE SCALE GENOMIC DNA]</scope>
    <source>
        <strain evidence="1 2">MUSC 137</strain>
    </source>
</reference>
<name>A0A221P965_9ACTN</name>
<dbReference type="STRING" id="1355015.LK06_024775"/>
<sequence length="71" mass="7862">MGPPRQFGRWLDGDFFRGHLGRQRPGRALHDNLAHRSPIPLHDPGFPLAAPCPASAGRRVILLSSRNTGER</sequence>
<organism evidence="1 2">
    <name type="scientific">Streptomyces pluripotens</name>
    <dbReference type="NCBI Taxonomy" id="1355015"/>
    <lineage>
        <taxon>Bacteria</taxon>
        <taxon>Bacillati</taxon>
        <taxon>Actinomycetota</taxon>
        <taxon>Actinomycetes</taxon>
        <taxon>Kitasatosporales</taxon>
        <taxon>Streptomycetaceae</taxon>
        <taxon>Streptomyces</taxon>
    </lineage>
</organism>
<dbReference type="EMBL" id="CP022433">
    <property type="protein sequence ID" value="ASN28692.1"/>
    <property type="molecule type" value="Genomic_DNA"/>
</dbReference>
<dbReference type="AlphaFoldDB" id="A0A221P965"/>
<dbReference type="KEGG" id="splu:LK06_024775"/>
<gene>
    <name evidence="1" type="ORF">LK07_25945</name>
</gene>
<evidence type="ECO:0000313" key="2">
    <source>
        <dbReference type="Proteomes" id="UP000031501"/>
    </source>
</evidence>